<keyword evidence="3" id="KW-0862">Zinc</keyword>
<feature type="compositionally biased region" description="Basic and acidic residues" evidence="5">
    <location>
        <begin position="490"/>
        <end position="518"/>
    </location>
</feature>
<feature type="compositionally biased region" description="Basic and acidic residues" evidence="5">
    <location>
        <begin position="131"/>
        <end position="140"/>
    </location>
</feature>
<feature type="region of interest" description="Disordered" evidence="5">
    <location>
        <begin position="394"/>
        <end position="413"/>
    </location>
</feature>
<feature type="region of interest" description="Disordered" evidence="5">
    <location>
        <begin position="97"/>
        <end position="141"/>
    </location>
</feature>
<evidence type="ECO:0000256" key="2">
    <source>
        <dbReference type="ARBA" id="ARBA00022771"/>
    </source>
</evidence>
<evidence type="ECO:0000256" key="4">
    <source>
        <dbReference type="PROSITE-ProRule" id="PRU00027"/>
    </source>
</evidence>
<evidence type="ECO:0000256" key="1">
    <source>
        <dbReference type="ARBA" id="ARBA00022723"/>
    </source>
</evidence>
<dbReference type="InterPro" id="IPR053031">
    <property type="entry name" value="Cuticle_assoc_protein"/>
</dbReference>
<dbReference type="GO" id="GO:1990837">
    <property type="term" value="F:sequence-specific double-stranded DNA binding"/>
    <property type="evidence" value="ECO:0007669"/>
    <property type="project" value="TreeGrafter"/>
</dbReference>
<name>A0A3Q3A5Z6_KRYMA</name>
<dbReference type="Proteomes" id="UP000264800">
    <property type="component" value="Unplaced"/>
</dbReference>
<protein>
    <submittedName>
        <fullName evidence="7">Uncharacterized LOC108250767</fullName>
    </submittedName>
</protein>
<dbReference type="InterPro" id="IPR036236">
    <property type="entry name" value="Znf_C2H2_sf"/>
</dbReference>
<dbReference type="STRING" id="37003.ENSKMAP00000011756"/>
<evidence type="ECO:0000313" key="8">
    <source>
        <dbReference type="Proteomes" id="UP000264800"/>
    </source>
</evidence>
<dbReference type="GeneID" id="108250767"/>
<feature type="domain" description="BED-type" evidence="6">
    <location>
        <begin position="12"/>
        <end position="64"/>
    </location>
</feature>
<dbReference type="RefSeq" id="XP_017296290.1">
    <property type="nucleotide sequence ID" value="XM_017440801.3"/>
</dbReference>
<dbReference type="PANTHER" id="PTHR34396">
    <property type="entry name" value="OS03G0264950 PROTEIN-RELATED"/>
    <property type="match status" value="1"/>
</dbReference>
<dbReference type="Pfam" id="PF02892">
    <property type="entry name" value="zf-BED"/>
    <property type="match status" value="3"/>
</dbReference>
<dbReference type="PROSITE" id="PS50808">
    <property type="entry name" value="ZF_BED"/>
    <property type="match status" value="3"/>
</dbReference>
<feature type="domain" description="BED-type" evidence="6">
    <location>
        <begin position="342"/>
        <end position="395"/>
    </location>
</feature>
<feature type="region of interest" description="Disordered" evidence="5">
    <location>
        <begin position="485"/>
        <end position="518"/>
    </location>
</feature>
<dbReference type="KEGG" id="kmr:108250767"/>
<keyword evidence="8" id="KW-1185">Reference proteome</keyword>
<evidence type="ECO:0000256" key="5">
    <source>
        <dbReference type="SAM" id="MobiDB-lite"/>
    </source>
</evidence>
<keyword evidence="1" id="KW-0479">Metal-binding</keyword>
<feature type="compositionally biased region" description="Basic and acidic residues" evidence="5">
    <location>
        <begin position="440"/>
        <end position="449"/>
    </location>
</feature>
<dbReference type="SMART" id="SM00614">
    <property type="entry name" value="ZnF_BED"/>
    <property type="match status" value="3"/>
</dbReference>
<dbReference type="Ensembl" id="ENSKMAT00000011935.1">
    <property type="protein sequence ID" value="ENSKMAP00000011756.1"/>
    <property type="gene ID" value="ENSKMAG00000008854.1"/>
</dbReference>
<dbReference type="GO" id="GO:0008270">
    <property type="term" value="F:zinc ion binding"/>
    <property type="evidence" value="ECO:0007669"/>
    <property type="project" value="UniProtKB-KW"/>
</dbReference>
<evidence type="ECO:0000259" key="6">
    <source>
        <dbReference type="PROSITE" id="PS50808"/>
    </source>
</evidence>
<accession>A0A3Q3A5Z6</accession>
<organism evidence="7 8">
    <name type="scientific">Kryptolebias marmoratus</name>
    <name type="common">Mangrove killifish</name>
    <name type="synonym">Rivulus marmoratus</name>
    <dbReference type="NCBI Taxonomy" id="37003"/>
    <lineage>
        <taxon>Eukaryota</taxon>
        <taxon>Metazoa</taxon>
        <taxon>Chordata</taxon>
        <taxon>Craniata</taxon>
        <taxon>Vertebrata</taxon>
        <taxon>Euteleostomi</taxon>
        <taxon>Actinopterygii</taxon>
        <taxon>Neopterygii</taxon>
        <taxon>Teleostei</taxon>
        <taxon>Neoteleostei</taxon>
        <taxon>Acanthomorphata</taxon>
        <taxon>Ovalentaria</taxon>
        <taxon>Atherinomorphae</taxon>
        <taxon>Cyprinodontiformes</taxon>
        <taxon>Rivulidae</taxon>
        <taxon>Kryptolebias</taxon>
    </lineage>
</organism>
<proteinExistence type="predicted"/>
<dbReference type="OMA" id="CMKKLQY"/>
<dbReference type="InterPro" id="IPR003656">
    <property type="entry name" value="Znf_BED"/>
</dbReference>
<evidence type="ECO:0000256" key="3">
    <source>
        <dbReference type="ARBA" id="ARBA00022833"/>
    </source>
</evidence>
<dbReference type="GO" id="GO:0006357">
    <property type="term" value="P:regulation of transcription by RNA polymerase II"/>
    <property type="evidence" value="ECO:0007669"/>
    <property type="project" value="TreeGrafter"/>
</dbReference>
<feature type="domain" description="BED-type" evidence="6">
    <location>
        <begin position="144"/>
        <end position="195"/>
    </location>
</feature>
<reference evidence="7" key="2">
    <citation type="submission" date="2025-09" db="UniProtKB">
        <authorList>
            <consortium name="Ensembl"/>
        </authorList>
    </citation>
    <scope>IDENTIFICATION</scope>
</reference>
<feature type="compositionally biased region" description="Polar residues" evidence="5">
    <location>
        <begin position="395"/>
        <end position="409"/>
    </location>
</feature>
<dbReference type="OrthoDB" id="1607513at2759"/>
<feature type="region of interest" description="Disordered" evidence="5">
    <location>
        <begin position="420"/>
        <end position="449"/>
    </location>
</feature>
<keyword evidence="2 4" id="KW-0863">Zinc-finger</keyword>
<evidence type="ECO:0000313" key="7">
    <source>
        <dbReference type="Ensembl" id="ENSKMAP00000011756.1"/>
    </source>
</evidence>
<dbReference type="SUPFAM" id="SSF57667">
    <property type="entry name" value="beta-beta-alpha zinc fingers"/>
    <property type="match status" value="3"/>
</dbReference>
<dbReference type="PANTHER" id="PTHR34396:SF25">
    <property type="entry name" value="BOUNDARY ELEMENT ASSOCIATED FACTOR"/>
    <property type="match status" value="1"/>
</dbReference>
<dbReference type="AlphaFoldDB" id="A0A3Q3A5Z6"/>
<dbReference type="GeneTree" id="ENSGT00940000174693"/>
<reference evidence="7" key="1">
    <citation type="submission" date="2025-08" db="UniProtKB">
        <authorList>
            <consortium name="Ensembl"/>
        </authorList>
    </citation>
    <scope>IDENTIFICATION</scope>
</reference>
<sequence length="549" mass="61502">METRREKVDKYRKRSMVWSYFKNIDPVSVQCLLCSRYLHRQDHGSTTPMLRHLRLKHSAEVPRRGFGLEAEGAAGQEPHCVEIDGDQIMSVVVEMEDGASDTKTLPGDSDASPAVGALREASHEDPEEQTPAERGDDSPVKHTRRRSLIWRLFEHVESLNAARCRICMKKLLESGGISNLRRHLRKRHPKVLSELLASSHEHPAASSLEAGDDSATQGAFLGTENMQVPVKVVVVEEVPEVVTENRATNGLPDAFQQGSPQIITPAEKGSSVQVGSADTSWNNTQKWIPVEALGGGSADVPTPSNETDIRSAINGLLETLNDGSDKVARAGEGEDQSAKQSRRRSLIWQHFERLENLEAAQCRICMKKLKCFESSCTGNLHRHMSKRHPKVFSKLASNRQQHPSPSSSFKDGANENLTVRKHDQKKPALRHSVPAGGSEASRESEVESRVLKQERELIEALRRTQREEARTLDQQRELVEKLRAAGAREAAAEKEKIESLRKAQQEEAKELSRQREELEKEKAELQKMWGELQREREELLLPLDKDATG</sequence>
<dbReference type="GO" id="GO:0005634">
    <property type="term" value="C:nucleus"/>
    <property type="evidence" value="ECO:0007669"/>
    <property type="project" value="TreeGrafter"/>
</dbReference>